<name>A0A1E3VT88_9HYPH</name>
<dbReference type="EMBL" id="LPWF01000028">
    <property type="protein sequence ID" value="ODR96760.1"/>
    <property type="molecule type" value="Genomic_DNA"/>
</dbReference>
<comment type="caution">
    <text evidence="1">The sequence shown here is derived from an EMBL/GenBank/DDBJ whole genome shotgun (WGS) entry which is preliminary data.</text>
</comment>
<dbReference type="STRING" id="1774969.AUC69_14340"/>
<dbReference type="AlphaFoldDB" id="A0A1E3VT88"/>
<sequence length="62" mass="7616">MREELMQARLRNKRADRPVLFPIYWRDWGRELDLWLQLVNYADCRERDYQSLTSTLNTLALD</sequence>
<protein>
    <submittedName>
        <fullName evidence="1">Uncharacterized protein</fullName>
    </submittedName>
</protein>
<keyword evidence="2" id="KW-1185">Reference proteome</keyword>
<dbReference type="Proteomes" id="UP000094472">
    <property type="component" value="Unassembled WGS sequence"/>
</dbReference>
<reference evidence="1 2" key="1">
    <citation type="journal article" date="2016" name="Environ. Microbiol.">
        <title>New Methyloceanibacter diversity from North Sea sediments includes methanotroph containing solely the soluble methane monooxygenase.</title>
        <authorList>
            <person name="Vekeman B."/>
            <person name="Kerckhof F.M."/>
            <person name="Cremers G."/>
            <person name="de Vos P."/>
            <person name="Vandamme P."/>
            <person name="Boon N."/>
            <person name="Op den Camp H.J."/>
            <person name="Heylen K."/>
        </authorList>
    </citation>
    <scope>NUCLEOTIDE SEQUENCE [LARGE SCALE GENOMIC DNA]</scope>
    <source>
        <strain evidence="1 2">R-67175</strain>
    </source>
</reference>
<organism evidence="1 2">
    <name type="scientific">Methyloceanibacter superfactus</name>
    <dbReference type="NCBI Taxonomy" id="1774969"/>
    <lineage>
        <taxon>Bacteria</taxon>
        <taxon>Pseudomonadati</taxon>
        <taxon>Pseudomonadota</taxon>
        <taxon>Alphaproteobacteria</taxon>
        <taxon>Hyphomicrobiales</taxon>
        <taxon>Hyphomicrobiaceae</taxon>
        <taxon>Methyloceanibacter</taxon>
    </lineage>
</organism>
<proteinExistence type="predicted"/>
<evidence type="ECO:0000313" key="2">
    <source>
        <dbReference type="Proteomes" id="UP000094472"/>
    </source>
</evidence>
<gene>
    <name evidence="1" type="ORF">AUC69_14340</name>
</gene>
<evidence type="ECO:0000313" key="1">
    <source>
        <dbReference type="EMBL" id="ODR96760.1"/>
    </source>
</evidence>
<accession>A0A1E3VT88</accession>